<keyword evidence="1" id="KW-1133">Transmembrane helix</keyword>
<evidence type="ECO:0000256" key="1">
    <source>
        <dbReference type="SAM" id="Phobius"/>
    </source>
</evidence>
<reference evidence="2 3" key="2">
    <citation type="journal article" date="2011" name="J. Bacteriol.">
        <title>Complete genome sequences for the anaerobic, extremely thermophilic plant biomass-degrading bacteria Caldicellulosiruptor hydrothermalis, Caldicellulosiruptor kristjanssonii, Caldicellulosiruptor kronotskyensis, Caldicellulosiruptor owensenis, and Caldicellulosiruptor lactoaceticus.</title>
        <authorList>
            <person name="Blumer-Schuette S.E."/>
            <person name="Ozdemir I."/>
            <person name="Mistry D."/>
            <person name="Lucas S."/>
            <person name="Lapidus A."/>
            <person name="Cheng J.F."/>
            <person name="Goodwin L.A."/>
            <person name="Pitluck S."/>
            <person name="Land M.L."/>
            <person name="Hauser L.J."/>
            <person name="Woyke T."/>
            <person name="Mikhailova N."/>
            <person name="Pati A."/>
            <person name="Kyrpides N.C."/>
            <person name="Ivanova N."/>
            <person name="Detter J.C."/>
            <person name="Walston-Davenport K."/>
            <person name="Han S."/>
            <person name="Adams M.W."/>
            <person name="Kelly R.M."/>
        </authorList>
    </citation>
    <scope>NUCLEOTIDE SEQUENCE [LARGE SCALE GENOMIC DNA]</scope>
    <source>
        <strain evidence="3">DSM 18902 / VKM B-2412 / 2002</strain>
    </source>
</reference>
<keyword evidence="3" id="KW-1185">Reference proteome</keyword>
<dbReference type="HOGENOM" id="CLU_3133405_0_0_9"/>
<proteinExistence type="predicted"/>
<dbReference type="EMBL" id="CP002330">
    <property type="protein sequence ID" value="ADQ45271.1"/>
    <property type="molecule type" value="Genomic_DNA"/>
</dbReference>
<keyword evidence="1" id="KW-0472">Membrane</keyword>
<evidence type="ECO:0000313" key="3">
    <source>
        <dbReference type="Proteomes" id="UP000006835"/>
    </source>
</evidence>
<reference key="1">
    <citation type="submission" date="2010-11" db="EMBL/GenBank/DDBJ databases">
        <title>Complete sequence of Caldicellulosiruptor kronotskyensis 2002.</title>
        <authorList>
            <consortium name="US DOE Joint Genome Institute"/>
            <person name="Lucas S."/>
            <person name="Copeland A."/>
            <person name="Lapidus A."/>
            <person name="Cheng J.-F."/>
            <person name="Bruce D."/>
            <person name="Goodwin L."/>
            <person name="Pitluck S."/>
            <person name="Davenport K."/>
            <person name="Detter J.C."/>
            <person name="Han C."/>
            <person name="Tapia R."/>
            <person name="Land M."/>
            <person name="Hauser L."/>
            <person name="Jeffries C."/>
            <person name="Kyrpides N."/>
            <person name="Ivanova N."/>
            <person name="Mikhailova N."/>
            <person name="Blumer-Schuette S.E."/>
            <person name="Kelly R.M."/>
            <person name="Woyke T."/>
        </authorList>
    </citation>
    <scope>NUCLEOTIDE SEQUENCE</scope>
    <source>
        <strain>2002</strain>
    </source>
</reference>
<dbReference type="AlphaFoldDB" id="E4SDY4"/>
<feature type="transmembrane region" description="Helical" evidence="1">
    <location>
        <begin position="12"/>
        <end position="37"/>
    </location>
</feature>
<keyword evidence="1" id="KW-0812">Transmembrane</keyword>
<accession>E4SDY4</accession>
<protein>
    <submittedName>
        <fullName evidence="2">Uncharacterized protein</fullName>
    </submittedName>
</protein>
<sequence>MVGNSKQDIKLLIYILILTLLIQFGLNSFVVSIYLFFGILNSKLMIASY</sequence>
<organism evidence="2 3">
    <name type="scientific">Caldicellulosiruptor kronotskyensis (strain DSM 18902 / VKM B-2412 / 2002)</name>
    <dbReference type="NCBI Taxonomy" id="632348"/>
    <lineage>
        <taxon>Bacteria</taxon>
        <taxon>Bacillati</taxon>
        <taxon>Bacillota</taxon>
        <taxon>Bacillota incertae sedis</taxon>
        <taxon>Caldicellulosiruptorales</taxon>
        <taxon>Caldicellulosiruptoraceae</taxon>
        <taxon>Caldicellulosiruptor</taxon>
    </lineage>
</organism>
<gene>
    <name evidence="2" type="ordered locus">Calkro_0368</name>
</gene>
<dbReference type="KEGG" id="ckn:Calkro_0368"/>
<evidence type="ECO:0000313" key="2">
    <source>
        <dbReference type="EMBL" id="ADQ45271.1"/>
    </source>
</evidence>
<name>E4SDY4_CALK2</name>
<dbReference type="Proteomes" id="UP000006835">
    <property type="component" value="Chromosome"/>
</dbReference>